<dbReference type="EMBL" id="JADYXP020000027">
    <property type="protein sequence ID" value="KAL0099839.1"/>
    <property type="molecule type" value="Genomic_DNA"/>
</dbReference>
<evidence type="ECO:0000313" key="2">
    <source>
        <dbReference type="EMBL" id="KAL0099839.1"/>
    </source>
</evidence>
<feature type="region of interest" description="Disordered" evidence="1">
    <location>
        <begin position="1"/>
        <end position="38"/>
    </location>
</feature>
<sequence length="98" mass="11281">MPPKRIRRGRRPPKTPKFVPPSLEESEKPDENNNLPTIQKEIIFPPGTTGILKRVTTQPAPPSKPKHITGFVLRPWILHKINLDPQRLTRPSKKTKRL</sequence>
<name>A0AAW2EC09_9HYME</name>
<dbReference type="Proteomes" id="UP001430953">
    <property type="component" value="Unassembled WGS sequence"/>
</dbReference>
<feature type="compositionally biased region" description="Basic residues" evidence="1">
    <location>
        <begin position="1"/>
        <end position="14"/>
    </location>
</feature>
<gene>
    <name evidence="2" type="ORF">PUN28_019923</name>
</gene>
<comment type="caution">
    <text evidence="2">The sequence shown here is derived from an EMBL/GenBank/DDBJ whole genome shotgun (WGS) entry which is preliminary data.</text>
</comment>
<protein>
    <submittedName>
        <fullName evidence="2">Uncharacterized protein</fullName>
    </submittedName>
</protein>
<evidence type="ECO:0000256" key="1">
    <source>
        <dbReference type="SAM" id="MobiDB-lite"/>
    </source>
</evidence>
<accession>A0AAW2EC09</accession>
<evidence type="ECO:0000313" key="3">
    <source>
        <dbReference type="Proteomes" id="UP001430953"/>
    </source>
</evidence>
<organism evidence="2 3">
    <name type="scientific">Cardiocondyla obscurior</name>
    <dbReference type="NCBI Taxonomy" id="286306"/>
    <lineage>
        <taxon>Eukaryota</taxon>
        <taxon>Metazoa</taxon>
        <taxon>Ecdysozoa</taxon>
        <taxon>Arthropoda</taxon>
        <taxon>Hexapoda</taxon>
        <taxon>Insecta</taxon>
        <taxon>Pterygota</taxon>
        <taxon>Neoptera</taxon>
        <taxon>Endopterygota</taxon>
        <taxon>Hymenoptera</taxon>
        <taxon>Apocrita</taxon>
        <taxon>Aculeata</taxon>
        <taxon>Formicoidea</taxon>
        <taxon>Formicidae</taxon>
        <taxon>Myrmicinae</taxon>
        <taxon>Cardiocondyla</taxon>
    </lineage>
</organism>
<proteinExistence type="predicted"/>
<reference evidence="2 3" key="1">
    <citation type="submission" date="2023-03" db="EMBL/GenBank/DDBJ databases">
        <title>High recombination rates correlate with genetic variation in Cardiocondyla obscurior ants.</title>
        <authorList>
            <person name="Errbii M."/>
        </authorList>
    </citation>
    <scope>NUCLEOTIDE SEQUENCE [LARGE SCALE GENOMIC DNA]</scope>
    <source>
        <strain evidence="2">Alpha-2009</strain>
        <tissue evidence="2">Whole body</tissue>
    </source>
</reference>
<dbReference type="AlphaFoldDB" id="A0AAW2EC09"/>
<keyword evidence="3" id="KW-1185">Reference proteome</keyword>